<gene>
    <name evidence="2" type="ORF">COY87_01490</name>
</gene>
<protein>
    <submittedName>
        <fullName evidence="2">Uncharacterized protein</fullName>
    </submittedName>
</protein>
<proteinExistence type="predicted"/>
<sequence>GYTYTQQNNHIIFFKKKVKSLIIPYFVVGILSYLIWFVLISISNYQIIKLNLQDQFIQFLLGKNLIFNGPLWFLATFFWQLFFLILSFFLLKIDLFFSKSDYHFFYLLHLISSI</sequence>
<dbReference type="Proteomes" id="UP000229401">
    <property type="component" value="Unassembled WGS sequence"/>
</dbReference>
<organism evidence="2 3">
    <name type="scientific">Candidatus Roizmanbacteria bacterium CG_4_10_14_0_8_um_filter_33_9</name>
    <dbReference type="NCBI Taxonomy" id="1974826"/>
    <lineage>
        <taxon>Bacteria</taxon>
        <taxon>Candidatus Roizmaniibacteriota</taxon>
    </lineage>
</organism>
<feature type="transmembrane region" description="Helical" evidence="1">
    <location>
        <begin position="21"/>
        <end position="42"/>
    </location>
</feature>
<evidence type="ECO:0000313" key="2">
    <source>
        <dbReference type="EMBL" id="PIY72333.1"/>
    </source>
</evidence>
<dbReference type="EMBL" id="PFLI01000054">
    <property type="protein sequence ID" value="PIY72333.1"/>
    <property type="molecule type" value="Genomic_DNA"/>
</dbReference>
<feature type="non-terminal residue" evidence="2">
    <location>
        <position position="1"/>
    </location>
</feature>
<comment type="caution">
    <text evidence="2">The sequence shown here is derived from an EMBL/GenBank/DDBJ whole genome shotgun (WGS) entry which is preliminary data.</text>
</comment>
<dbReference type="AlphaFoldDB" id="A0A2M7QJ32"/>
<keyword evidence="1" id="KW-0472">Membrane</keyword>
<keyword evidence="1" id="KW-1133">Transmembrane helix</keyword>
<accession>A0A2M7QJ32</accession>
<reference evidence="3" key="1">
    <citation type="submission" date="2017-09" db="EMBL/GenBank/DDBJ databases">
        <title>Depth-based differentiation of microbial function through sediment-hosted aquifers and enrichment of novel symbionts in the deep terrestrial subsurface.</title>
        <authorList>
            <person name="Probst A.J."/>
            <person name="Ladd B."/>
            <person name="Jarett J.K."/>
            <person name="Geller-Mcgrath D.E."/>
            <person name="Sieber C.M.K."/>
            <person name="Emerson J.B."/>
            <person name="Anantharaman K."/>
            <person name="Thomas B.C."/>
            <person name="Malmstrom R."/>
            <person name="Stieglmeier M."/>
            <person name="Klingl A."/>
            <person name="Woyke T."/>
            <person name="Ryan C.M."/>
            <person name="Banfield J.F."/>
        </authorList>
    </citation>
    <scope>NUCLEOTIDE SEQUENCE [LARGE SCALE GENOMIC DNA]</scope>
</reference>
<feature type="transmembrane region" description="Helical" evidence="1">
    <location>
        <begin position="71"/>
        <end position="91"/>
    </location>
</feature>
<name>A0A2M7QJ32_9BACT</name>
<evidence type="ECO:0000256" key="1">
    <source>
        <dbReference type="SAM" id="Phobius"/>
    </source>
</evidence>
<evidence type="ECO:0000313" key="3">
    <source>
        <dbReference type="Proteomes" id="UP000229401"/>
    </source>
</evidence>
<keyword evidence="1" id="KW-0812">Transmembrane</keyword>